<evidence type="ECO:0000313" key="10">
    <source>
        <dbReference type="EMBL" id="ETW97482.1"/>
    </source>
</evidence>
<evidence type="ECO:0000256" key="5">
    <source>
        <dbReference type="ARBA" id="ARBA00023210"/>
    </source>
</evidence>
<dbReference type="HOGENOM" id="CLU_116623_4_2_7"/>
<dbReference type="InterPro" id="IPR036192">
    <property type="entry name" value="Cell_div_ZapA-like_sf"/>
</dbReference>
<dbReference type="AlphaFoldDB" id="W4LHM1"/>
<evidence type="ECO:0000313" key="11">
    <source>
        <dbReference type="Proteomes" id="UP000019141"/>
    </source>
</evidence>
<dbReference type="GO" id="GO:0043093">
    <property type="term" value="P:FtsZ-dependent cytokinesis"/>
    <property type="evidence" value="ECO:0007669"/>
    <property type="project" value="TreeGrafter"/>
</dbReference>
<protein>
    <recommendedName>
        <fullName evidence="2">Cell division protein ZapA</fullName>
    </recommendedName>
    <alternativeName>
        <fullName evidence="9">Z ring-associated protein ZapA</fullName>
    </alternativeName>
</protein>
<reference evidence="10 11" key="1">
    <citation type="journal article" date="2014" name="Nature">
        <title>An environmental bacterial taxon with a large and distinct metabolic repertoire.</title>
        <authorList>
            <person name="Wilson M.C."/>
            <person name="Mori T."/>
            <person name="Ruckert C."/>
            <person name="Uria A.R."/>
            <person name="Helf M.J."/>
            <person name="Takada K."/>
            <person name="Gernert C."/>
            <person name="Steffens U.A."/>
            <person name="Heycke N."/>
            <person name="Schmitt S."/>
            <person name="Rinke C."/>
            <person name="Helfrich E.J."/>
            <person name="Brachmann A.O."/>
            <person name="Gurgui C."/>
            <person name="Wakimoto T."/>
            <person name="Kracht M."/>
            <person name="Crusemann M."/>
            <person name="Hentschel U."/>
            <person name="Abe I."/>
            <person name="Matsunaga S."/>
            <person name="Kalinowski J."/>
            <person name="Takeyama H."/>
            <person name="Piel J."/>
        </authorList>
    </citation>
    <scope>NUCLEOTIDE SEQUENCE [LARGE SCALE GENOMIC DNA]</scope>
    <source>
        <strain evidence="11">TSY1</strain>
    </source>
</reference>
<dbReference type="Gene3D" id="3.30.160.880">
    <property type="entry name" value="Cell division protein ZapA protomer, N-terminal domain"/>
    <property type="match status" value="1"/>
</dbReference>
<evidence type="ECO:0000256" key="7">
    <source>
        <dbReference type="ARBA" id="ARBA00024910"/>
    </source>
</evidence>
<dbReference type="Gene3D" id="1.20.5.50">
    <property type="match status" value="1"/>
</dbReference>
<evidence type="ECO:0000256" key="2">
    <source>
        <dbReference type="ARBA" id="ARBA00015195"/>
    </source>
</evidence>
<sequence>MAEDIEIEIFGQVFRIASGDASEDYIQRLASYVDERMKSIAQTTKSVSFNRMAVLTALNIADDLLKLQDRYESASRVLADKTDDLLVLLDQHVGEPEPSD</sequence>
<keyword evidence="3" id="KW-0963">Cytoplasm</keyword>
<dbReference type="Pfam" id="PF05164">
    <property type="entry name" value="ZapA"/>
    <property type="match status" value="1"/>
</dbReference>
<dbReference type="GO" id="GO:0005829">
    <property type="term" value="C:cytosol"/>
    <property type="evidence" value="ECO:0007669"/>
    <property type="project" value="TreeGrafter"/>
</dbReference>
<dbReference type="PATRIC" id="fig|1429438.4.peg.4343"/>
<comment type="caution">
    <text evidence="10">The sequence shown here is derived from an EMBL/GenBank/DDBJ whole genome shotgun (WGS) entry which is preliminary data.</text>
</comment>
<dbReference type="GO" id="GO:0030428">
    <property type="term" value="C:cell septum"/>
    <property type="evidence" value="ECO:0007669"/>
    <property type="project" value="TreeGrafter"/>
</dbReference>
<evidence type="ECO:0000256" key="4">
    <source>
        <dbReference type="ARBA" id="ARBA00022618"/>
    </source>
</evidence>
<evidence type="ECO:0000256" key="8">
    <source>
        <dbReference type="ARBA" id="ARBA00026068"/>
    </source>
</evidence>
<dbReference type="InterPro" id="IPR007838">
    <property type="entry name" value="Cell_div_ZapA-like"/>
</dbReference>
<organism evidence="10 11">
    <name type="scientific">Entotheonella factor</name>
    <dbReference type="NCBI Taxonomy" id="1429438"/>
    <lineage>
        <taxon>Bacteria</taxon>
        <taxon>Pseudomonadati</taxon>
        <taxon>Nitrospinota/Tectimicrobiota group</taxon>
        <taxon>Candidatus Tectimicrobiota</taxon>
        <taxon>Candidatus Entotheonellia</taxon>
        <taxon>Candidatus Entotheonellales</taxon>
        <taxon>Candidatus Entotheonellaceae</taxon>
        <taxon>Candidatus Entotheonella</taxon>
    </lineage>
</organism>
<keyword evidence="11" id="KW-1185">Reference proteome</keyword>
<name>W4LHM1_ENTF1</name>
<dbReference type="PANTHER" id="PTHR34981:SF1">
    <property type="entry name" value="CELL DIVISION PROTEIN ZAPA"/>
    <property type="match status" value="1"/>
</dbReference>
<dbReference type="SUPFAM" id="SSF102829">
    <property type="entry name" value="Cell division protein ZapA-like"/>
    <property type="match status" value="1"/>
</dbReference>
<evidence type="ECO:0000256" key="1">
    <source>
        <dbReference type="ARBA" id="ARBA00004496"/>
    </source>
</evidence>
<keyword evidence="6" id="KW-0131">Cell cycle</keyword>
<evidence type="ECO:0000256" key="6">
    <source>
        <dbReference type="ARBA" id="ARBA00023306"/>
    </source>
</evidence>
<keyword evidence="5" id="KW-0717">Septation</keyword>
<comment type="function">
    <text evidence="7">Activator of cell division through the inhibition of FtsZ GTPase activity, therefore promoting FtsZ assembly into bundles of protofilaments necessary for the formation of the division Z ring. It is recruited early at mid-cell but it is not essential for cell division.</text>
</comment>
<dbReference type="GO" id="GO:0000921">
    <property type="term" value="P:septin ring assembly"/>
    <property type="evidence" value="ECO:0007669"/>
    <property type="project" value="TreeGrafter"/>
</dbReference>
<dbReference type="PANTHER" id="PTHR34981">
    <property type="entry name" value="CELL DIVISION PROTEIN ZAPA"/>
    <property type="match status" value="1"/>
</dbReference>
<dbReference type="GO" id="GO:0000917">
    <property type="term" value="P:division septum assembly"/>
    <property type="evidence" value="ECO:0007669"/>
    <property type="project" value="UniProtKB-KW"/>
</dbReference>
<dbReference type="Proteomes" id="UP000019141">
    <property type="component" value="Unassembled WGS sequence"/>
</dbReference>
<keyword evidence="4" id="KW-0132">Cell division</keyword>
<evidence type="ECO:0000256" key="3">
    <source>
        <dbReference type="ARBA" id="ARBA00022490"/>
    </source>
</evidence>
<comment type="subcellular location">
    <subcellularLocation>
        <location evidence="1">Cytoplasm</location>
    </subcellularLocation>
</comment>
<evidence type="ECO:0000256" key="9">
    <source>
        <dbReference type="ARBA" id="ARBA00033158"/>
    </source>
</evidence>
<dbReference type="EMBL" id="AZHW01000659">
    <property type="protein sequence ID" value="ETW97482.1"/>
    <property type="molecule type" value="Genomic_DNA"/>
</dbReference>
<dbReference type="GO" id="GO:0032153">
    <property type="term" value="C:cell division site"/>
    <property type="evidence" value="ECO:0007669"/>
    <property type="project" value="TreeGrafter"/>
</dbReference>
<proteinExistence type="predicted"/>
<comment type="subunit">
    <text evidence="8">Homodimer. Interacts with FtsZ.</text>
</comment>
<accession>W4LHM1</accession>
<dbReference type="InterPro" id="IPR042233">
    <property type="entry name" value="Cell_div_ZapA_N"/>
</dbReference>
<gene>
    <name evidence="10" type="ORF">ETSY1_22510</name>
</gene>